<keyword evidence="9" id="KW-0472">Membrane</keyword>
<dbReference type="AlphaFoldDB" id="A0A9P6U2W1"/>
<dbReference type="GO" id="GO:0006406">
    <property type="term" value="P:mRNA export from nucleus"/>
    <property type="evidence" value="ECO:0007669"/>
    <property type="project" value="TreeGrafter"/>
</dbReference>
<proteinExistence type="inferred from homology"/>
<reference evidence="11" key="1">
    <citation type="journal article" date="2020" name="Fungal Divers.">
        <title>Resolving the Mortierellaceae phylogeny through synthesis of multi-gene phylogenetics and phylogenomics.</title>
        <authorList>
            <person name="Vandepol N."/>
            <person name="Liber J."/>
            <person name="Desiro A."/>
            <person name="Na H."/>
            <person name="Kennedy M."/>
            <person name="Barry K."/>
            <person name="Grigoriev I.V."/>
            <person name="Miller A.N."/>
            <person name="O'Donnell K."/>
            <person name="Stajich J.E."/>
            <person name="Bonito G."/>
        </authorList>
    </citation>
    <scope>NUCLEOTIDE SEQUENCE</scope>
    <source>
        <strain evidence="11">KOD948</strain>
    </source>
</reference>
<evidence type="ECO:0000256" key="2">
    <source>
        <dbReference type="ARBA" id="ARBA00005573"/>
    </source>
</evidence>
<comment type="similarity">
    <text evidence="2 9">Belongs to the nucleoporin Nup85 family.</text>
</comment>
<name>A0A9P6U2W1_9FUNG</name>
<evidence type="ECO:0000313" key="11">
    <source>
        <dbReference type="EMBL" id="KAG0257227.1"/>
    </source>
</evidence>
<evidence type="ECO:0000256" key="7">
    <source>
        <dbReference type="ARBA" id="ARBA00023132"/>
    </source>
</evidence>
<dbReference type="EMBL" id="JAAAJA010000267">
    <property type="protein sequence ID" value="KAG0257227.1"/>
    <property type="molecule type" value="Genomic_DNA"/>
</dbReference>
<dbReference type="PANTHER" id="PTHR13373:SF21">
    <property type="entry name" value="NUCLEAR PORE COMPLEX PROTEIN NUP85"/>
    <property type="match status" value="1"/>
</dbReference>
<keyword evidence="8 9" id="KW-0539">Nucleus</keyword>
<keyword evidence="4 9" id="KW-0509">mRNA transport</keyword>
<gene>
    <name evidence="11" type="primary">NUP85</name>
    <name evidence="11" type="ORF">BG011_004080</name>
</gene>
<dbReference type="InterPro" id="IPR011502">
    <property type="entry name" value="Nucleoporin_Nup85"/>
</dbReference>
<protein>
    <recommendedName>
        <fullName evidence="9">Nuclear pore complex protein Nup85</fullName>
    </recommendedName>
</protein>
<evidence type="ECO:0000256" key="3">
    <source>
        <dbReference type="ARBA" id="ARBA00022448"/>
    </source>
</evidence>
<evidence type="ECO:0000256" key="8">
    <source>
        <dbReference type="ARBA" id="ARBA00023242"/>
    </source>
</evidence>
<evidence type="ECO:0000256" key="1">
    <source>
        <dbReference type="ARBA" id="ARBA00004567"/>
    </source>
</evidence>
<sequence>MSGIPLIQPSKSSSAFGTNTATLKRSIFSDPTEDRIDSNSEQEQEQDNDHSDDGYVSVLYLDPSPIGKDISVEEWAKSNRTIRSSFRPSTNEIAVFVAGKRSKLEFGVDQEVSAKDTTVFLCQAQIPECRIPFITQMFGVFLNTTTMDPYKTPKEYRRHYEQYYEGIQQYQLQLCEQSKNEMETDDSVQTNQELELMDGFAAIWELAEYMFFTPDEKKPIAFMLSDWLAKHITGIDMQVGETLLGSTGKLSHPEFWSYINKCLLRGMKRSAVFMLEQALSDEETENIADALEGLLKIVRGIPSSEASVPDGKSRERHRKWQGQCEKFAKSTQLSHLGDAAESTVGILTGDIESILEATDSWLEAFSAIVLYTNPDCPRHELVPILNICVSRYLEGKEVSLLNKIEIAILELDAITTVRHCGNFHPWLVAHLADVFQQFGYLDMSDINLPDLTAMGWDSDIRDFFITSYAQSLMSDSNLWEAIAGYLLHCGHTGRSMLSEWICHVPLESSRKAQKVLKFCKDNNLTDSFRSINRVMAVEEEKRGQYALAIQHYMASKDYQRVAKVTDQMMQNYIQNGGLDLEDTLSAIPIFSVPNENVEFLRSYAKFHREFKDGKFTEAARTLVSLLSTDSAPMKYWAVLLFDALPLLENRQKVIFDSNDTYELMRCLEEVVGSQYKSEYLKLLPTRIMPIESSDAEREQQLGVIRLALVRNLARSIVHAPKSDTLMSM</sequence>
<keyword evidence="12" id="KW-1185">Reference proteome</keyword>
<dbReference type="OrthoDB" id="17644at2759"/>
<evidence type="ECO:0000256" key="9">
    <source>
        <dbReference type="RuleBase" id="RU365073"/>
    </source>
</evidence>
<evidence type="ECO:0000256" key="6">
    <source>
        <dbReference type="ARBA" id="ARBA00023010"/>
    </source>
</evidence>
<dbReference type="PANTHER" id="PTHR13373">
    <property type="entry name" value="FROUNT PROTEIN-RELATED"/>
    <property type="match status" value="1"/>
</dbReference>
<organism evidence="11 12">
    <name type="scientific">Mortierella polycephala</name>
    <dbReference type="NCBI Taxonomy" id="41804"/>
    <lineage>
        <taxon>Eukaryota</taxon>
        <taxon>Fungi</taxon>
        <taxon>Fungi incertae sedis</taxon>
        <taxon>Mucoromycota</taxon>
        <taxon>Mortierellomycotina</taxon>
        <taxon>Mortierellomycetes</taxon>
        <taxon>Mortierellales</taxon>
        <taxon>Mortierellaceae</taxon>
        <taxon>Mortierella</taxon>
    </lineage>
</organism>
<evidence type="ECO:0000256" key="5">
    <source>
        <dbReference type="ARBA" id="ARBA00022927"/>
    </source>
</evidence>
<dbReference type="Proteomes" id="UP000726737">
    <property type="component" value="Unassembled WGS sequence"/>
</dbReference>
<feature type="region of interest" description="Disordered" evidence="10">
    <location>
        <begin position="1"/>
        <end position="54"/>
    </location>
</feature>
<feature type="compositionally biased region" description="Polar residues" evidence="10">
    <location>
        <begin position="9"/>
        <end position="23"/>
    </location>
</feature>
<accession>A0A9P6U2W1</accession>
<keyword evidence="3 9" id="KW-0813">Transport</keyword>
<keyword evidence="7 9" id="KW-0906">Nuclear pore complex</keyword>
<keyword evidence="5 9" id="KW-0653">Protein transport</keyword>
<dbReference type="GO" id="GO:0045893">
    <property type="term" value="P:positive regulation of DNA-templated transcription"/>
    <property type="evidence" value="ECO:0007669"/>
    <property type="project" value="TreeGrafter"/>
</dbReference>
<keyword evidence="6 9" id="KW-0811">Translocation</keyword>
<comment type="subcellular location">
    <subcellularLocation>
        <location evidence="1 9">Nucleus</location>
        <location evidence="1 9">Nuclear pore complex</location>
    </subcellularLocation>
</comment>
<dbReference type="Pfam" id="PF07575">
    <property type="entry name" value="Nucleopor_Nup85"/>
    <property type="match status" value="1"/>
</dbReference>
<dbReference type="GO" id="GO:0017056">
    <property type="term" value="F:structural constituent of nuclear pore"/>
    <property type="evidence" value="ECO:0007669"/>
    <property type="project" value="TreeGrafter"/>
</dbReference>
<comment type="function">
    <text evidence="9">Functions as a component of the nuclear pore complex (NPC).</text>
</comment>
<dbReference type="GO" id="GO:0031965">
    <property type="term" value="C:nuclear membrane"/>
    <property type="evidence" value="ECO:0007669"/>
    <property type="project" value="UniProtKB-UniRule"/>
</dbReference>
<evidence type="ECO:0000256" key="10">
    <source>
        <dbReference type="SAM" id="MobiDB-lite"/>
    </source>
</evidence>
<dbReference type="GO" id="GO:0006606">
    <property type="term" value="P:protein import into nucleus"/>
    <property type="evidence" value="ECO:0007669"/>
    <property type="project" value="TreeGrafter"/>
</dbReference>
<comment type="subunit">
    <text evidence="9">Component of the nuclear pore complex (NPC).</text>
</comment>
<evidence type="ECO:0000256" key="4">
    <source>
        <dbReference type="ARBA" id="ARBA00022816"/>
    </source>
</evidence>
<comment type="caution">
    <text evidence="11">The sequence shown here is derived from an EMBL/GenBank/DDBJ whole genome shotgun (WGS) entry which is preliminary data.</text>
</comment>
<dbReference type="GO" id="GO:0031080">
    <property type="term" value="C:nuclear pore outer ring"/>
    <property type="evidence" value="ECO:0007669"/>
    <property type="project" value="TreeGrafter"/>
</dbReference>
<evidence type="ECO:0000313" key="12">
    <source>
        <dbReference type="Proteomes" id="UP000726737"/>
    </source>
</evidence>